<dbReference type="GeneID" id="63742953"/>
<evidence type="ECO:0000313" key="2">
    <source>
        <dbReference type="EMBL" id="QOC55725.1"/>
    </source>
</evidence>
<keyword evidence="3" id="KW-1185">Reference proteome</keyword>
<dbReference type="Gene3D" id="2.60.120.260">
    <property type="entry name" value="Galactose-binding domain-like"/>
    <property type="match status" value="1"/>
</dbReference>
<accession>A0A7L7STB3</accession>
<reference evidence="2 3" key="1">
    <citation type="submission" date="2020-07" db="EMBL/GenBank/DDBJ databases">
        <authorList>
            <person name="Buterbaugh K.M."/>
            <person name="Dean A.J."/>
            <person name="Durmis N.D."/>
            <person name="Gonzalez I.M."/>
            <person name="Kowalski E.M."/>
            <person name="Mundorff O.G."/>
            <person name="Vimal D."/>
            <person name="Chamarti P.R."/>
            <person name="Xu J."/>
            <person name="Butela K.A."/>
            <person name="Garlena R.A."/>
            <person name="Russell D.A."/>
            <person name="Pope W.H."/>
            <person name="Jacobs-Sera D."/>
            <person name="Hatfull G.F."/>
        </authorList>
    </citation>
    <scope>NUCLEOTIDE SEQUENCE [LARGE SCALE GENOMIC DNA]</scope>
</reference>
<dbReference type="KEGG" id="vg:63742953"/>
<evidence type="ECO:0000256" key="1">
    <source>
        <dbReference type="SAM" id="MobiDB-lite"/>
    </source>
</evidence>
<protein>
    <submittedName>
        <fullName evidence="2">Minor tail protein</fullName>
    </submittedName>
</protein>
<evidence type="ECO:0000313" key="3">
    <source>
        <dbReference type="Proteomes" id="UP000516653"/>
    </source>
</evidence>
<sequence>MVRRFYFPPPATPENDTFGNAEELAKYLATGADLGPLRGFINALLKTLQGDLTAIPEWIEEQTGDWLDDFSDWFLNLGASFNDLMKAFEGVYDGDDVALLAIQSVINTIKSLAGGLIDLSRLPSVPLGSLTLTQPNLLLNPEFDGAISMDGEGVWFWDEAMGRTTPGSARATGDGTRKVLTSNAVQTGPDEDFETAVWVRWDGATGTGQLYRLVVSAYQGDLKLADTVIGAITSPASSATWTKIAGDYTTPANTDHVRVYLECTTNATGGNVWFDDAELRKTATSLPMEWIKDLLPQLGGLWDNLEALVNNALSALGIIGSGSLLDRILDLADEFGDMLGGIEDGAANFTNLIDQLLHDPASLLGQLPQNLVNGLSDALNSIRNQVLSVIKNVIQGIRGVPFVGDNIADALLAMLNEVAGLQNTAITAKTTAVQAQLDASAALANIAELKAAAIATQAWVSNLNDVVSVPRALLIPQVTGTGSVTVSGTTGSGGTTTAGPHTHSFNDGAHSHTIQKALPSYKPTANNVAGNSTGSAYFTPIVSDRNGTARKLRFITGPDSLVFSIDEYWLGLYSFDVSSRTLSRIWLSSNLKNSIGDDRAEVEVAIPNIPVVPASIVFVGHMQRQPSLGGSTRNVAAVPQGGVSRPSSVLLRASCYALGGLTAMPTSVNLDDMSMINDFIPWYALSVDS</sequence>
<gene>
    <name evidence="2" type="primary">25</name>
    <name evidence="2" type="ORF">SEA_ARCHIMEDES_25</name>
</gene>
<organism evidence="2 3">
    <name type="scientific">Gordonia phage Archimedes</name>
    <dbReference type="NCBI Taxonomy" id="2759389"/>
    <lineage>
        <taxon>Viruses</taxon>
        <taxon>Duplodnaviria</taxon>
        <taxon>Heunggongvirae</taxon>
        <taxon>Uroviricota</taxon>
        <taxon>Caudoviricetes</taxon>
        <taxon>Archimedesvirus</taxon>
        <taxon>Archimedesvirus archimedes</taxon>
    </lineage>
</organism>
<dbReference type="Proteomes" id="UP000516653">
    <property type="component" value="Segment"/>
</dbReference>
<dbReference type="EMBL" id="MT771339">
    <property type="protein sequence ID" value="QOC55725.1"/>
    <property type="molecule type" value="Genomic_DNA"/>
</dbReference>
<feature type="region of interest" description="Disordered" evidence="1">
    <location>
        <begin position="485"/>
        <end position="509"/>
    </location>
</feature>
<proteinExistence type="predicted"/>
<name>A0A7L7STB3_9CAUD</name>
<dbReference type="RefSeq" id="YP_010049634.1">
    <property type="nucleotide sequence ID" value="NC_054392.1"/>
</dbReference>